<feature type="region of interest" description="Disordered" evidence="1">
    <location>
        <begin position="9"/>
        <end position="41"/>
    </location>
</feature>
<keyword evidence="3" id="KW-1185">Reference proteome</keyword>
<evidence type="ECO:0000313" key="2">
    <source>
        <dbReference type="EMBL" id="MDB2294363.1"/>
    </source>
</evidence>
<organism evidence="2 3">
    <name type="scientific">Halorubrum ezzemoulense</name>
    <name type="common">Halorubrum chaoviator</name>
    <dbReference type="NCBI Taxonomy" id="337243"/>
    <lineage>
        <taxon>Archaea</taxon>
        <taxon>Methanobacteriati</taxon>
        <taxon>Methanobacteriota</taxon>
        <taxon>Stenosarchaea group</taxon>
        <taxon>Halobacteria</taxon>
        <taxon>Halobacteriales</taxon>
        <taxon>Haloferacaceae</taxon>
        <taxon>Halorubrum</taxon>
    </lineage>
</organism>
<dbReference type="Proteomes" id="UP001210528">
    <property type="component" value="Unassembled WGS sequence"/>
</dbReference>
<accession>A0ABT4Z9B7</accession>
<protein>
    <submittedName>
        <fullName evidence="2">Uncharacterized protein</fullName>
    </submittedName>
</protein>
<comment type="caution">
    <text evidence="2">The sequence shown here is derived from an EMBL/GenBank/DDBJ whole genome shotgun (WGS) entry which is preliminary data.</text>
</comment>
<evidence type="ECO:0000256" key="1">
    <source>
        <dbReference type="SAM" id="MobiDB-lite"/>
    </source>
</evidence>
<feature type="compositionally biased region" description="Low complexity" evidence="1">
    <location>
        <begin position="19"/>
        <end position="30"/>
    </location>
</feature>
<proteinExistence type="predicted"/>
<reference evidence="2 3" key="1">
    <citation type="submission" date="2023-01" db="EMBL/GenBank/DDBJ databases">
        <title>Halorubrum ezzemoulense from Santa Pola, Spain.</title>
        <authorList>
            <person name="Feng Y."/>
            <person name="Louyakis A.S."/>
            <person name="Gogarten J.P."/>
        </authorList>
    </citation>
    <scope>NUCLEOTIDE SEQUENCE [LARGE SCALE GENOMIC DNA]</scope>
    <source>
        <strain evidence="2 3">AMM015</strain>
    </source>
</reference>
<dbReference type="EMBL" id="JAQLUK010000095">
    <property type="protein sequence ID" value="MDB2294363.1"/>
    <property type="molecule type" value="Genomic_DNA"/>
</dbReference>
<dbReference type="RefSeq" id="WP_271970726.1">
    <property type="nucleotide sequence ID" value="NZ_JAQLUK010000095.1"/>
</dbReference>
<name>A0ABT4Z9B7_HALEZ</name>
<gene>
    <name evidence="2" type="ORF">PM085_19320</name>
</gene>
<evidence type="ECO:0000313" key="3">
    <source>
        <dbReference type="Proteomes" id="UP001210528"/>
    </source>
</evidence>
<sequence>MIGLIEEIHDATVGGSARSGSASTHTSETESASEKSRDGPVADLEDLASDDEAIDPEEHDLSVLKGVRGVDRAGIVVAALKGTGESCWSKGEITDFVQRNLKMSRNGARNVAHEATFELVESPLMGMDSWVREQISRDIEAGLNDAREGGEGLSEWKYEDTYGGSLTDYTVVDSDRFPDCDVYYVDESAMLLDMRSVVELTLTPIVRGVRTTQQKRSKNALCEIGAQLVEYESSSDVDSTESPVRQLSERMETILAEEQMMGWAAKDVLSVVSK</sequence>